<dbReference type="CDD" id="cd06661">
    <property type="entry name" value="GGCT_like"/>
    <property type="match status" value="1"/>
</dbReference>
<dbReference type="InterPro" id="IPR036568">
    <property type="entry name" value="GGCT-like_sf"/>
</dbReference>
<dbReference type="GO" id="GO:0061928">
    <property type="term" value="F:glutathione specific gamma-glutamylcyclotransferase activity"/>
    <property type="evidence" value="ECO:0007669"/>
    <property type="project" value="UniProtKB-EC"/>
</dbReference>
<dbReference type="AlphaFoldDB" id="A0AB34JJP3"/>
<name>A0AB34JJP3_PRYPA</name>
<sequence>MASTSAWNAELGIWEGARAAFDKDLELPDPLYIFGYGSLCWKADFAYEHCWVGSIRGWHRRFAQRSTDHRGTPDCPGLVVTLLTDEELAELQPMQAEATSPCFGVCYKVGKRDEAAVLDALDFREKGGYTRAVVEVLSPEGETVRALLYTANPSNPHFYLPAPEEAARIIATAVGPSGANVDYLLNLAAWLERNKLEDAHVEELRRLLPRQGDR</sequence>
<dbReference type="SUPFAM" id="SSF110857">
    <property type="entry name" value="Gamma-glutamyl cyclotransferase-like"/>
    <property type="match status" value="1"/>
</dbReference>
<dbReference type="EMBL" id="JBGBPQ010000006">
    <property type="protein sequence ID" value="KAL1522270.1"/>
    <property type="molecule type" value="Genomic_DNA"/>
</dbReference>
<organism evidence="3 4">
    <name type="scientific">Prymnesium parvum</name>
    <name type="common">Toxic golden alga</name>
    <dbReference type="NCBI Taxonomy" id="97485"/>
    <lineage>
        <taxon>Eukaryota</taxon>
        <taxon>Haptista</taxon>
        <taxon>Haptophyta</taxon>
        <taxon>Prymnesiophyceae</taxon>
        <taxon>Prymnesiales</taxon>
        <taxon>Prymnesiaceae</taxon>
        <taxon>Prymnesium</taxon>
    </lineage>
</organism>
<dbReference type="PANTHER" id="PTHR12192:SF2">
    <property type="entry name" value="GLUTATHIONE-SPECIFIC GAMMA-GLUTAMYLCYCLOTRANSFERASE 2"/>
    <property type="match status" value="1"/>
</dbReference>
<dbReference type="GO" id="GO:0006751">
    <property type="term" value="P:glutathione catabolic process"/>
    <property type="evidence" value="ECO:0007669"/>
    <property type="project" value="InterPro"/>
</dbReference>
<dbReference type="Proteomes" id="UP001515480">
    <property type="component" value="Unassembled WGS sequence"/>
</dbReference>
<evidence type="ECO:0000256" key="1">
    <source>
        <dbReference type="ARBA" id="ARBA00012344"/>
    </source>
</evidence>
<dbReference type="Pfam" id="PF04752">
    <property type="entry name" value="ChaC"/>
    <property type="match status" value="1"/>
</dbReference>
<gene>
    <name evidence="3" type="ORF">AB1Y20_017264</name>
</gene>
<keyword evidence="4" id="KW-1185">Reference proteome</keyword>
<evidence type="ECO:0000313" key="3">
    <source>
        <dbReference type="EMBL" id="KAL1522270.1"/>
    </source>
</evidence>
<dbReference type="EC" id="4.3.2.7" evidence="1"/>
<dbReference type="Gene3D" id="3.10.490.10">
    <property type="entry name" value="Gamma-glutamyl cyclotransferase-like"/>
    <property type="match status" value="1"/>
</dbReference>
<dbReference type="PANTHER" id="PTHR12192">
    <property type="entry name" value="CATION TRANSPORT PROTEIN CHAC-RELATED"/>
    <property type="match status" value="1"/>
</dbReference>
<reference evidence="3 4" key="1">
    <citation type="journal article" date="2024" name="Science">
        <title>Giant polyketide synthase enzymes in the biosynthesis of giant marine polyether toxins.</title>
        <authorList>
            <person name="Fallon T.R."/>
            <person name="Shende V.V."/>
            <person name="Wierzbicki I.H."/>
            <person name="Pendleton A.L."/>
            <person name="Watervoot N.F."/>
            <person name="Auber R.P."/>
            <person name="Gonzalez D.J."/>
            <person name="Wisecaver J.H."/>
            <person name="Moore B.S."/>
        </authorList>
    </citation>
    <scope>NUCLEOTIDE SEQUENCE [LARGE SCALE GENOMIC DNA]</scope>
    <source>
        <strain evidence="3 4">12B1</strain>
    </source>
</reference>
<dbReference type="InterPro" id="IPR006840">
    <property type="entry name" value="ChaC"/>
</dbReference>
<proteinExistence type="predicted"/>
<keyword evidence="2" id="KW-0456">Lyase</keyword>
<evidence type="ECO:0000256" key="2">
    <source>
        <dbReference type="ARBA" id="ARBA00023239"/>
    </source>
</evidence>
<accession>A0AB34JJP3</accession>
<evidence type="ECO:0000313" key="4">
    <source>
        <dbReference type="Proteomes" id="UP001515480"/>
    </source>
</evidence>
<dbReference type="GO" id="GO:0005737">
    <property type="term" value="C:cytoplasm"/>
    <property type="evidence" value="ECO:0007669"/>
    <property type="project" value="TreeGrafter"/>
</dbReference>
<protein>
    <recommendedName>
        <fullName evidence="1">glutathione-specific gamma-glutamylcyclotransferase</fullName>
        <ecNumber evidence="1">4.3.2.7</ecNumber>
    </recommendedName>
</protein>
<dbReference type="InterPro" id="IPR013024">
    <property type="entry name" value="GGCT-like"/>
</dbReference>
<comment type="caution">
    <text evidence="3">The sequence shown here is derived from an EMBL/GenBank/DDBJ whole genome shotgun (WGS) entry which is preliminary data.</text>
</comment>